<keyword evidence="5" id="KW-1185">Reference proteome</keyword>
<feature type="compositionally biased region" description="Acidic residues" evidence="1">
    <location>
        <begin position="68"/>
        <end position="84"/>
    </location>
</feature>
<reference evidence="5" key="1">
    <citation type="journal article" date="2020" name="PLoS Negl. Trop. Dis.">
        <title>High-quality nuclear genome for Sarcoptes scabiei-A critical resource for a neglected parasite.</title>
        <authorList>
            <person name="Korhonen P.K."/>
            <person name="Gasser R.B."/>
            <person name="Ma G."/>
            <person name="Wang T."/>
            <person name="Stroehlein A.J."/>
            <person name="Young N.D."/>
            <person name="Ang C.S."/>
            <person name="Fernando D.D."/>
            <person name="Lu H.C."/>
            <person name="Taylor S."/>
            <person name="Reynolds S.L."/>
            <person name="Mofiz E."/>
            <person name="Najaraj S.H."/>
            <person name="Gowda H."/>
            <person name="Madugundu A."/>
            <person name="Renuse S."/>
            <person name="Holt D."/>
            <person name="Pandey A."/>
            <person name="Papenfuss A.T."/>
            <person name="Fischer K."/>
        </authorList>
    </citation>
    <scope>NUCLEOTIDE SEQUENCE [LARGE SCALE GENOMIC DNA]</scope>
</reference>
<organism evidence="3">
    <name type="scientific">Sarcoptes scabiei</name>
    <name type="common">Itch mite</name>
    <name type="synonym">Acarus scabiei</name>
    <dbReference type="NCBI Taxonomy" id="52283"/>
    <lineage>
        <taxon>Eukaryota</taxon>
        <taxon>Metazoa</taxon>
        <taxon>Ecdysozoa</taxon>
        <taxon>Arthropoda</taxon>
        <taxon>Chelicerata</taxon>
        <taxon>Arachnida</taxon>
        <taxon>Acari</taxon>
        <taxon>Acariformes</taxon>
        <taxon>Sarcoptiformes</taxon>
        <taxon>Astigmata</taxon>
        <taxon>Psoroptidia</taxon>
        <taxon>Sarcoptoidea</taxon>
        <taxon>Sarcoptidae</taxon>
        <taxon>Sarcoptinae</taxon>
        <taxon>Sarcoptes</taxon>
    </lineage>
</organism>
<gene>
    <name evidence="3" type="ORF">SSS_1883</name>
</gene>
<dbReference type="EnsemblMetazoa" id="SSS_1883s_mrna">
    <property type="protein sequence ID" value="KAF7494335.1"/>
    <property type="gene ID" value="SSS_1883"/>
</dbReference>
<feature type="chain" id="PRO_5038259305" evidence="2">
    <location>
        <begin position="29"/>
        <end position="138"/>
    </location>
</feature>
<protein>
    <submittedName>
        <fullName evidence="3 4">Uncharacterized protein</fullName>
    </submittedName>
</protein>
<evidence type="ECO:0000313" key="3">
    <source>
        <dbReference type="EMBL" id="KAF7494335.1"/>
    </source>
</evidence>
<evidence type="ECO:0000256" key="2">
    <source>
        <dbReference type="SAM" id="SignalP"/>
    </source>
</evidence>
<dbReference type="Proteomes" id="UP000070412">
    <property type="component" value="Unassembled WGS sequence"/>
</dbReference>
<evidence type="ECO:0000256" key="1">
    <source>
        <dbReference type="SAM" id="MobiDB-lite"/>
    </source>
</evidence>
<accession>A0A834RCD3</accession>
<proteinExistence type="predicted"/>
<dbReference type="AlphaFoldDB" id="A0A834RCD3"/>
<evidence type="ECO:0000313" key="5">
    <source>
        <dbReference type="Proteomes" id="UP000070412"/>
    </source>
</evidence>
<reference evidence="4" key="3">
    <citation type="submission" date="2022-06" db="UniProtKB">
        <authorList>
            <consortium name="EnsemblMetazoa"/>
        </authorList>
    </citation>
    <scope>IDENTIFICATION</scope>
</reference>
<feature type="compositionally biased region" description="Basic and acidic residues" evidence="1">
    <location>
        <begin position="39"/>
        <end position="48"/>
    </location>
</feature>
<feature type="signal peptide" evidence="2">
    <location>
        <begin position="1"/>
        <end position="28"/>
    </location>
</feature>
<evidence type="ECO:0000313" key="4">
    <source>
        <dbReference type="EnsemblMetazoa" id="KAF7494335.1"/>
    </source>
</evidence>
<feature type="compositionally biased region" description="Acidic residues" evidence="1">
    <location>
        <begin position="49"/>
        <end position="61"/>
    </location>
</feature>
<dbReference type="OrthoDB" id="10560104at2759"/>
<sequence>MFRFDCFCIQTIALVMILMERSIILAQAHHLLDHQQQPAKKETERMELDYLDENDTNTNDDYDYKEISDDDVEDGEDQEGDDSTNIDVHHSSDGSDPDQNLTTKKICDPTLNQCMAWCGEIVRREGYCPNGMMCCALI</sequence>
<feature type="region of interest" description="Disordered" evidence="1">
    <location>
        <begin position="33"/>
        <end position="102"/>
    </location>
</feature>
<reference evidence="3" key="2">
    <citation type="submission" date="2020-01" db="EMBL/GenBank/DDBJ databases">
        <authorList>
            <person name="Korhonen P.K.K."/>
            <person name="Guangxu M.G."/>
            <person name="Wang T.W."/>
            <person name="Stroehlein A.J.S."/>
            <person name="Young N.D."/>
            <person name="Ang C.-S.A."/>
            <person name="Fernando D.W.F."/>
            <person name="Lu H.L."/>
            <person name="Taylor S.T."/>
            <person name="Ehtesham M.E.M."/>
            <person name="Najaraj S.H.N."/>
            <person name="Harsha G.H.G."/>
            <person name="Madugundu A.M."/>
            <person name="Renuse S.R."/>
            <person name="Holt D.H."/>
            <person name="Pandey A.P."/>
            <person name="Papenfuss A.P."/>
            <person name="Gasser R.B.G."/>
            <person name="Fischer K.F."/>
        </authorList>
    </citation>
    <scope>NUCLEOTIDE SEQUENCE</scope>
    <source>
        <strain evidence="3">SSS_KF_BRIS2020</strain>
    </source>
</reference>
<dbReference type="EMBL" id="WVUK01000053">
    <property type="protein sequence ID" value="KAF7494335.1"/>
    <property type="molecule type" value="Genomic_DNA"/>
</dbReference>
<name>A0A834RCD3_SARSC</name>
<keyword evidence="2" id="KW-0732">Signal</keyword>